<accession>A0A0A9AI94</accession>
<reference evidence="1" key="1">
    <citation type="submission" date="2014-09" db="EMBL/GenBank/DDBJ databases">
        <authorList>
            <person name="Magalhaes I.L.F."/>
            <person name="Oliveira U."/>
            <person name="Santos F.R."/>
            <person name="Vidigal T.H.D.A."/>
            <person name="Brescovit A.D."/>
            <person name="Santos A.J."/>
        </authorList>
    </citation>
    <scope>NUCLEOTIDE SEQUENCE</scope>
    <source>
        <tissue evidence="1">Shoot tissue taken approximately 20 cm above the soil surface</tissue>
    </source>
</reference>
<protein>
    <submittedName>
        <fullName evidence="1">Uncharacterized protein</fullName>
    </submittedName>
</protein>
<proteinExistence type="predicted"/>
<sequence length="31" mass="3659">MDLGSILTEFLLIEHGRFFNYRLAAVSEIFR</sequence>
<organism evidence="1">
    <name type="scientific">Arundo donax</name>
    <name type="common">Giant reed</name>
    <name type="synonym">Donax arundinaceus</name>
    <dbReference type="NCBI Taxonomy" id="35708"/>
    <lineage>
        <taxon>Eukaryota</taxon>
        <taxon>Viridiplantae</taxon>
        <taxon>Streptophyta</taxon>
        <taxon>Embryophyta</taxon>
        <taxon>Tracheophyta</taxon>
        <taxon>Spermatophyta</taxon>
        <taxon>Magnoliopsida</taxon>
        <taxon>Liliopsida</taxon>
        <taxon>Poales</taxon>
        <taxon>Poaceae</taxon>
        <taxon>PACMAD clade</taxon>
        <taxon>Arundinoideae</taxon>
        <taxon>Arundineae</taxon>
        <taxon>Arundo</taxon>
    </lineage>
</organism>
<evidence type="ECO:0000313" key="1">
    <source>
        <dbReference type="EMBL" id="JAD46827.1"/>
    </source>
</evidence>
<name>A0A0A9AI94_ARUDO</name>
<dbReference type="EMBL" id="GBRH01251068">
    <property type="protein sequence ID" value="JAD46827.1"/>
    <property type="molecule type" value="Transcribed_RNA"/>
</dbReference>
<reference evidence="1" key="2">
    <citation type="journal article" date="2015" name="Data Brief">
        <title>Shoot transcriptome of the giant reed, Arundo donax.</title>
        <authorList>
            <person name="Barrero R.A."/>
            <person name="Guerrero F.D."/>
            <person name="Moolhuijzen P."/>
            <person name="Goolsby J.A."/>
            <person name="Tidwell J."/>
            <person name="Bellgard S.E."/>
            <person name="Bellgard M.I."/>
        </authorList>
    </citation>
    <scope>NUCLEOTIDE SEQUENCE</scope>
    <source>
        <tissue evidence="1">Shoot tissue taken approximately 20 cm above the soil surface</tissue>
    </source>
</reference>
<dbReference type="AlphaFoldDB" id="A0A0A9AI94"/>